<name>A0A5E4YMT4_9BURK</name>
<keyword evidence="3" id="KW-1185">Reference proteome</keyword>
<organism evidence="2 3">
    <name type="scientific">Pandoraea terrae</name>
    <dbReference type="NCBI Taxonomy" id="1537710"/>
    <lineage>
        <taxon>Bacteria</taxon>
        <taxon>Pseudomonadati</taxon>
        <taxon>Pseudomonadota</taxon>
        <taxon>Betaproteobacteria</taxon>
        <taxon>Burkholderiales</taxon>
        <taxon>Burkholderiaceae</taxon>
        <taxon>Pandoraea</taxon>
    </lineage>
</organism>
<dbReference type="Proteomes" id="UP000414233">
    <property type="component" value="Unassembled WGS sequence"/>
</dbReference>
<gene>
    <name evidence="2" type="ORF">PTE30175_04524</name>
</gene>
<feature type="region of interest" description="Disordered" evidence="1">
    <location>
        <begin position="52"/>
        <end position="72"/>
    </location>
</feature>
<dbReference type="RefSeq" id="WP_150699302.1">
    <property type="nucleotide sequence ID" value="NZ_CABPRZ010000025.1"/>
</dbReference>
<dbReference type="OrthoDB" id="8759457at2"/>
<evidence type="ECO:0000256" key="1">
    <source>
        <dbReference type="SAM" id="MobiDB-lite"/>
    </source>
</evidence>
<reference evidence="2 3" key="1">
    <citation type="submission" date="2019-08" db="EMBL/GenBank/DDBJ databases">
        <authorList>
            <person name="Peeters C."/>
        </authorList>
    </citation>
    <scope>NUCLEOTIDE SEQUENCE [LARGE SCALE GENOMIC DNA]</scope>
    <source>
        <strain evidence="2 3">LMG 30175</strain>
    </source>
</reference>
<evidence type="ECO:0000313" key="2">
    <source>
        <dbReference type="EMBL" id="VVE49872.1"/>
    </source>
</evidence>
<dbReference type="AlphaFoldDB" id="A0A5E4YMT4"/>
<sequence>MAVIVIKDLPESVDLDREAMAAIVGGARAGSRPEWQAHRRIGNARLIQYPLGFPGQPPTAPHKRAGGGVVQS</sequence>
<accession>A0A5E4YMT4</accession>
<protein>
    <submittedName>
        <fullName evidence="2">Uncharacterized protein</fullName>
    </submittedName>
</protein>
<proteinExistence type="predicted"/>
<dbReference type="EMBL" id="CABPRZ010000025">
    <property type="protein sequence ID" value="VVE49872.1"/>
    <property type="molecule type" value="Genomic_DNA"/>
</dbReference>
<evidence type="ECO:0000313" key="3">
    <source>
        <dbReference type="Proteomes" id="UP000414233"/>
    </source>
</evidence>